<dbReference type="InterPro" id="IPR050643">
    <property type="entry name" value="Periplasmic_pilus_chap"/>
</dbReference>
<feature type="domain" description="Pili assembly chaperone C-terminal" evidence="7">
    <location>
        <begin position="185"/>
        <end position="241"/>
    </location>
</feature>
<accession>A0A2S8PZ23</accession>
<evidence type="ECO:0000259" key="7">
    <source>
        <dbReference type="Pfam" id="PF02753"/>
    </source>
</evidence>
<dbReference type="InterPro" id="IPR036316">
    <property type="entry name" value="Pili_assmbl_chap_C_dom_sf"/>
</dbReference>
<dbReference type="Pfam" id="PF00345">
    <property type="entry name" value="PapD_N"/>
    <property type="match status" value="1"/>
</dbReference>
<reference evidence="8 9" key="1">
    <citation type="submission" date="2018-02" db="EMBL/GenBank/DDBJ databases">
        <title>Five New Genomes of Indian Photorhabdus Isolates TSA.</title>
        <authorList>
            <person name="Dubay B."/>
            <person name="Somvanshi V.S."/>
        </authorList>
    </citation>
    <scope>NUCLEOTIDE SEQUENCE [LARGE SCALE GENOMIC DNA]</scope>
    <source>
        <strain evidence="8 9">H1</strain>
    </source>
</reference>
<proteinExistence type="inferred from homology"/>
<dbReference type="SUPFAM" id="SSF49584">
    <property type="entry name" value="Periplasmic chaperone C-domain"/>
    <property type="match status" value="1"/>
</dbReference>
<dbReference type="InterPro" id="IPR008962">
    <property type="entry name" value="PapD-like_sf"/>
</dbReference>
<keyword evidence="5" id="KW-0143">Chaperone</keyword>
<comment type="similarity">
    <text evidence="2">Belongs to the periplasmic pilus chaperone family.</text>
</comment>
<dbReference type="Pfam" id="PF02753">
    <property type="entry name" value="PapD_C"/>
    <property type="match status" value="1"/>
</dbReference>
<protein>
    <submittedName>
        <fullName evidence="8">Molecular chaperone</fullName>
    </submittedName>
</protein>
<evidence type="ECO:0000256" key="2">
    <source>
        <dbReference type="ARBA" id="ARBA00007399"/>
    </source>
</evidence>
<dbReference type="InterPro" id="IPR001829">
    <property type="entry name" value="Pili_assmbl_chaperone_bac"/>
</dbReference>
<keyword evidence="4" id="KW-0574">Periplasm</keyword>
<dbReference type="GO" id="GO:0071555">
    <property type="term" value="P:cell wall organization"/>
    <property type="evidence" value="ECO:0007669"/>
    <property type="project" value="InterPro"/>
</dbReference>
<dbReference type="Proteomes" id="UP000239550">
    <property type="component" value="Unassembled WGS sequence"/>
</dbReference>
<dbReference type="Gene3D" id="2.60.40.10">
    <property type="entry name" value="Immunoglobulins"/>
    <property type="match status" value="2"/>
</dbReference>
<keyword evidence="9" id="KW-1185">Reference proteome</keyword>
<keyword evidence="3" id="KW-0732">Signal</keyword>
<dbReference type="PANTHER" id="PTHR30251">
    <property type="entry name" value="PILUS ASSEMBLY CHAPERONE"/>
    <property type="match status" value="1"/>
</dbReference>
<evidence type="ECO:0000256" key="1">
    <source>
        <dbReference type="ARBA" id="ARBA00004418"/>
    </source>
</evidence>
<dbReference type="PANTHER" id="PTHR30251:SF2">
    <property type="entry name" value="FIMBRIAL CHAPERONE YADV-RELATED"/>
    <property type="match status" value="1"/>
</dbReference>
<dbReference type="InterPro" id="IPR013783">
    <property type="entry name" value="Ig-like_fold"/>
</dbReference>
<comment type="subcellular location">
    <subcellularLocation>
        <location evidence="1">Periplasm</location>
    </subcellularLocation>
</comment>
<dbReference type="PRINTS" id="PR00969">
    <property type="entry name" value="CHAPERONPILI"/>
</dbReference>
<organism evidence="8 9">
    <name type="scientific">Photorhabdus hindustanensis</name>
    <dbReference type="NCBI Taxonomy" id="2918802"/>
    <lineage>
        <taxon>Bacteria</taxon>
        <taxon>Pseudomonadati</taxon>
        <taxon>Pseudomonadota</taxon>
        <taxon>Gammaproteobacteria</taxon>
        <taxon>Enterobacterales</taxon>
        <taxon>Morganellaceae</taxon>
        <taxon>Photorhabdus</taxon>
    </lineage>
</organism>
<comment type="caution">
    <text evidence="8">The sequence shown here is derived from an EMBL/GenBank/DDBJ whole genome shotgun (WGS) entry which is preliminary data.</text>
</comment>
<evidence type="ECO:0000259" key="6">
    <source>
        <dbReference type="Pfam" id="PF00345"/>
    </source>
</evidence>
<evidence type="ECO:0000256" key="4">
    <source>
        <dbReference type="ARBA" id="ARBA00022764"/>
    </source>
</evidence>
<evidence type="ECO:0000256" key="3">
    <source>
        <dbReference type="ARBA" id="ARBA00022729"/>
    </source>
</evidence>
<feature type="domain" description="Pili assembly chaperone N-terminal" evidence="6">
    <location>
        <begin position="40"/>
        <end position="161"/>
    </location>
</feature>
<dbReference type="AlphaFoldDB" id="A0A2S8PZ23"/>
<gene>
    <name evidence="8" type="ORF">C6H66_15405</name>
</gene>
<name>A0A2S8PZ23_9GAMM</name>
<evidence type="ECO:0000256" key="5">
    <source>
        <dbReference type="ARBA" id="ARBA00023186"/>
    </source>
</evidence>
<dbReference type="GO" id="GO:0030288">
    <property type="term" value="C:outer membrane-bounded periplasmic space"/>
    <property type="evidence" value="ECO:0007669"/>
    <property type="project" value="InterPro"/>
</dbReference>
<dbReference type="InterPro" id="IPR016147">
    <property type="entry name" value="Pili_assmbl_chaperone_N"/>
</dbReference>
<dbReference type="InterPro" id="IPR016148">
    <property type="entry name" value="Pili_assmbl_chaperone_C"/>
</dbReference>
<sequence length="250" mass="28028">METGRVRPARYRLAPLMFWLGLGLGLGLGMTGTEFCQAAGISLNKTRVIFTQGERVQTLTVVNTTSQAWLVQVRITEEQEKTTPAFVVTPPLFRLEANSQNSLRILPTFNQPPFPADRESLGYVQINALPATQRVTDEPVRDRVSMSMGMRIKFFWRPRSLPLLPEEAYGQLRFQSQPDGIEACNPTPYFLSLDSLMLDGWALDLNRYPSMIAPQDCVTYAGLVGKKSVSWSMINDYGGASNLFTARVER</sequence>
<evidence type="ECO:0000313" key="8">
    <source>
        <dbReference type="EMBL" id="PQQ24499.1"/>
    </source>
</evidence>
<dbReference type="EMBL" id="PUWT01000041">
    <property type="protein sequence ID" value="PQQ24499.1"/>
    <property type="molecule type" value="Genomic_DNA"/>
</dbReference>
<evidence type="ECO:0000313" key="9">
    <source>
        <dbReference type="Proteomes" id="UP000239550"/>
    </source>
</evidence>
<dbReference type="SUPFAM" id="SSF49354">
    <property type="entry name" value="PapD-like"/>
    <property type="match status" value="1"/>
</dbReference>